<dbReference type="Gene3D" id="1.10.600.10">
    <property type="entry name" value="Farnesyl Diphosphate Synthase"/>
    <property type="match status" value="1"/>
</dbReference>
<name>A0AAV2FY98_9ROSI</name>
<dbReference type="GO" id="GO:0046872">
    <property type="term" value="F:metal ion binding"/>
    <property type="evidence" value="ECO:0007669"/>
    <property type="project" value="UniProtKB-KW"/>
</dbReference>
<dbReference type="Proteomes" id="UP001497516">
    <property type="component" value="Chromosome 7"/>
</dbReference>
<dbReference type="GO" id="GO:0004311">
    <property type="term" value="F:geranylgeranyl diphosphate synthase activity"/>
    <property type="evidence" value="ECO:0007669"/>
    <property type="project" value="TreeGrafter"/>
</dbReference>
<evidence type="ECO:0000313" key="5">
    <source>
        <dbReference type="Proteomes" id="UP001497516"/>
    </source>
</evidence>
<dbReference type="InterPro" id="IPR008949">
    <property type="entry name" value="Isoprenoid_synthase_dom_sf"/>
</dbReference>
<evidence type="ECO:0000256" key="1">
    <source>
        <dbReference type="ARBA" id="ARBA00001946"/>
    </source>
</evidence>
<comment type="cofactor">
    <cofactor evidence="1">
        <name>Mg(2+)</name>
        <dbReference type="ChEBI" id="CHEBI:18420"/>
    </cofactor>
</comment>
<organism evidence="4 5">
    <name type="scientific">Linum trigynum</name>
    <dbReference type="NCBI Taxonomy" id="586398"/>
    <lineage>
        <taxon>Eukaryota</taxon>
        <taxon>Viridiplantae</taxon>
        <taxon>Streptophyta</taxon>
        <taxon>Embryophyta</taxon>
        <taxon>Tracheophyta</taxon>
        <taxon>Spermatophyta</taxon>
        <taxon>Magnoliopsida</taxon>
        <taxon>eudicotyledons</taxon>
        <taxon>Gunneridae</taxon>
        <taxon>Pentapetalae</taxon>
        <taxon>rosids</taxon>
        <taxon>fabids</taxon>
        <taxon>Malpighiales</taxon>
        <taxon>Linaceae</taxon>
        <taxon>Linum</taxon>
    </lineage>
</organism>
<dbReference type="EMBL" id="OZ034820">
    <property type="protein sequence ID" value="CAL1402583.1"/>
    <property type="molecule type" value="Genomic_DNA"/>
</dbReference>
<protein>
    <submittedName>
        <fullName evidence="4">Uncharacterized protein</fullName>
    </submittedName>
</protein>
<keyword evidence="3" id="KW-0460">Magnesium</keyword>
<gene>
    <name evidence="4" type="ORF">LTRI10_LOCUS42572</name>
</gene>
<evidence type="ECO:0000256" key="2">
    <source>
        <dbReference type="ARBA" id="ARBA00022723"/>
    </source>
</evidence>
<sequence>MKWRGCGGTRGTSGCCFRWWMTYSKHKTAVKDLVEDKVTYPKLMVIEKSREFAEKLNEEAQEQLTGFDPVKAAPLIALANYIAYRQN</sequence>
<keyword evidence="2" id="KW-0479">Metal-binding</keyword>
<dbReference type="SUPFAM" id="SSF48576">
    <property type="entry name" value="Terpenoid synthases"/>
    <property type="match status" value="1"/>
</dbReference>
<dbReference type="AlphaFoldDB" id="A0AAV2FY98"/>
<accession>A0AAV2FY98</accession>
<keyword evidence="5" id="KW-1185">Reference proteome</keyword>
<evidence type="ECO:0000313" key="4">
    <source>
        <dbReference type="EMBL" id="CAL1402583.1"/>
    </source>
</evidence>
<dbReference type="PANTHER" id="PTHR43281">
    <property type="entry name" value="FARNESYL DIPHOSPHATE SYNTHASE"/>
    <property type="match status" value="1"/>
</dbReference>
<proteinExistence type="predicted"/>
<evidence type="ECO:0000256" key="3">
    <source>
        <dbReference type="ARBA" id="ARBA00022842"/>
    </source>
</evidence>
<dbReference type="PANTHER" id="PTHR43281:SF24">
    <property type="entry name" value="OS07G0580900 PROTEIN"/>
    <property type="match status" value="1"/>
</dbReference>
<reference evidence="4 5" key="1">
    <citation type="submission" date="2024-04" db="EMBL/GenBank/DDBJ databases">
        <authorList>
            <person name="Fracassetti M."/>
        </authorList>
    </citation>
    <scope>NUCLEOTIDE SEQUENCE [LARGE SCALE GENOMIC DNA]</scope>
</reference>